<comment type="caution">
    <text evidence="9">Lacks conserved residue(s) required for the propagation of feature annotation.</text>
</comment>
<dbReference type="Proteomes" id="UP001431010">
    <property type="component" value="Chromosome"/>
</dbReference>
<name>A0ABY3RIP8_9BRAD</name>
<feature type="transmembrane region" description="Helical" evidence="9">
    <location>
        <begin position="139"/>
        <end position="158"/>
    </location>
</feature>
<keyword evidence="7 9" id="KW-0472">Membrane</keyword>
<evidence type="ECO:0000313" key="12">
    <source>
        <dbReference type="Proteomes" id="UP001431010"/>
    </source>
</evidence>
<sequence length="194" mass="21516">MSIADKLVVQRQRHLKWRMLDPLELVLMMLCGALCFGFSMSVTADIVTRTIGHPWLWLQEVTSSLFVYAIFVGAAVATRRNDHLYLTAIAESMHGMPRLLVEIVLRLVVLAVALCLIWYGYLNFLRGFGSFRLPSGTPIASLYVIIPLSGVLIALFAVEQLVNGIANGFDHPEPLQQEAVIPPLRAGVDRSDPT</sequence>
<evidence type="ECO:0000256" key="9">
    <source>
        <dbReference type="RuleBase" id="RU369079"/>
    </source>
</evidence>
<evidence type="ECO:0000256" key="8">
    <source>
        <dbReference type="ARBA" id="ARBA00038436"/>
    </source>
</evidence>
<dbReference type="PANTHER" id="PTHR35011">
    <property type="entry name" value="2,3-DIKETO-L-GULONATE TRAP TRANSPORTER SMALL PERMEASE PROTEIN YIAM"/>
    <property type="match status" value="1"/>
</dbReference>
<evidence type="ECO:0000256" key="2">
    <source>
        <dbReference type="ARBA" id="ARBA00022448"/>
    </source>
</evidence>
<feature type="transmembrane region" description="Helical" evidence="9">
    <location>
        <begin position="99"/>
        <end position="119"/>
    </location>
</feature>
<evidence type="ECO:0000256" key="3">
    <source>
        <dbReference type="ARBA" id="ARBA00022475"/>
    </source>
</evidence>
<gene>
    <name evidence="11" type="ORF">LQG66_11930</name>
</gene>
<organism evidence="11 12">
    <name type="scientific">Bradyrhizobium ontarionense</name>
    <dbReference type="NCBI Taxonomy" id="2898149"/>
    <lineage>
        <taxon>Bacteria</taxon>
        <taxon>Pseudomonadati</taxon>
        <taxon>Pseudomonadota</taxon>
        <taxon>Alphaproteobacteria</taxon>
        <taxon>Hyphomicrobiales</taxon>
        <taxon>Nitrobacteraceae</taxon>
        <taxon>Bradyrhizobium</taxon>
    </lineage>
</organism>
<keyword evidence="12" id="KW-1185">Reference proteome</keyword>
<feature type="transmembrane region" description="Helical" evidence="9">
    <location>
        <begin position="54"/>
        <end position="78"/>
    </location>
</feature>
<comment type="similarity">
    <text evidence="8 9">Belongs to the TRAP transporter small permease family.</text>
</comment>
<reference evidence="11" key="1">
    <citation type="journal article" date="2024" name="Antonie Van Leeuwenhoek">
        <title>Bradyrhizobium ontarionense sp. nov., a novel bacterial symbiont isolated from Aeschynomene indica (Indian jointvetch), harbours photosynthesis, nitrogen fixation and nitrous oxide (N2O) reductase genes.</title>
        <authorList>
            <person name="Bromfield E.S.P."/>
            <person name="Cloutier S."/>
        </authorList>
    </citation>
    <scope>NUCLEOTIDE SEQUENCE</scope>
    <source>
        <strain evidence="11">A19</strain>
    </source>
</reference>
<keyword evidence="3" id="KW-1003">Cell membrane</keyword>
<dbReference type="PANTHER" id="PTHR35011:SF5">
    <property type="entry name" value="SIALIC ACID TRAP TRANSPORTER SMALL PERMEASE PROTEIN SIAQ"/>
    <property type="match status" value="1"/>
</dbReference>
<feature type="domain" description="Tripartite ATP-independent periplasmic transporters DctQ component" evidence="10">
    <location>
        <begin position="40"/>
        <end position="165"/>
    </location>
</feature>
<comment type="subunit">
    <text evidence="9">The complex comprises the extracytoplasmic solute receptor protein and the two transmembrane proteins.</text>
</comment>
<keyword evidence="2 9" id="KW-0813">Transport</keyword>
<proteinExistence type="inferred from homology"/>
<evidence type="ECO:0000256" key="4">
    <source>
        <dbReference type="ARBA" id="ARBA00022519"/>
    </source>
</evidence>
<accession>A0ABY3RIP8</accession>
<comment type="subcellular location">
    <subcellularLocation>
        <location evidence="1 9">Cell inner membrane</location>
        <topology evidence="1 9">Multi-pass membrane protein</topology>
    </subcellularLocation>
</comment>
<evidence type="ECO:0000256" key="5">
    <source>
        <dbReference type="ARBA" id="ARBA00022692"/>
    </source>
</evidence>
<dbReference type="Pfam" id="PF04290">
    <property type="entry name" value="DctQ"/>
    <property type="match status" value="1"/>
</dbReference>
<evidence type="ECO:0000256" key="7">
    <source>
        <dbReference type="ARBA" id="ARBA00023136"/>
    </source>
</evidence>
<dbReference type="InterPro" id="IPR055348">
    <property type="entry name" value="DctQ"/>
</dbReference>
<keyword evidence="5 9" id="KW-0812">Transmembrane</keyword>
<evidence type="ECO:0000259" key="10">
    <source>
        <dbReference type="Pfam" id="PF04290"/>
    </source>
</evidence>
<evidence type="ECO:0000256" key="1">
    <source>
        <dbReference type="ARBA" id="ARBA00004429"/>
    </source>
</evidence>
<dbReference type="RefSeq" id="WP_231326415.1">
    <property type="nucleotide sequence ID" value="NZ_CP088156.1"/>
</dbReference>
<protein>
    <recommendedName>
        <fullName evidence="9">TRAP transporter small permease protein</fullName>
    </recommendedName>
</protein>
<dbReference type="EMBL" id="CP088156">
    <property type="protein sequence ID" value="UFZ06962.1"/>
    <property type="molecule type" value="Genomic_DNA"/>
</dbReference>
<dbReference type="InterPro" id="IPR007387">
    <property type="entry name" value="TRAP_DctQ"/>
</dbReference>
<evidence type="ECO:0000256" key="6">
    <source>
        <dbReference type="ARBA" id="ARBA00022989"/>
    </source>
</evidence>
<comment type="function">
    <text evidence="9">Part of the tripartite ATP-independent periplasmic (TRAP) transport system.</text>
</comment>
<keyword evidence="6 9" id="KW-1133">Transmembrane helix</keyword>
<keyword evidence="4 9" id="KW-0997">Cell inner membrane</keyword>
<evidence type="ECO:0000313" key="11">
    <source>
        <dbReference type="EMBL" id="UFZ06962.1"/>
    </source>
</evidence>